<evidence type="ECO:0000313" key="3">
    <source>
        <dbReference type="Proteomes" id="UP000192674"/>
    </source>
</evidence>
<dbReference type="EMBL" id="FWXV01000024">
    <property type="protein sequence ID" value="SMD27417.1"/>
    <property type="molecule type" value="Genomic_DNA"/>
</dbReference>
<feature type="signal peptide" evidence="1">
    <location>
        <begin position="1"/>
        <end position="23"/>
    </location>
</feature>
<keyword evidence="3" id="KW-1185">Reference proteome</keyword>
<feature type="chain" id="PRO_5039257510" evidence="1">
    <location>
        <begin position="24"/>
        <end position="101"/>
    </location>
</feature>
<evidence type="ECO:0000313" key="2">
    <source>
        <dbReference type="EMBL" id="SMD27417.1"/>
    </source>
</evidence>
<keyword evidence="1" id="KW-0732">Signal</keyword>
<name>A0A1W2FZN0_KIBAR</name>
<evidence type="ECO:0000256" key="1">
    <source>
        <dbReference type="SAM" id="SignalP"/>
    </source>
</evidence>
<accession>A0A1W2FZN0</accession>
<gene>
    <name evidence="2" type="ORF">SAMN05661093_11024</name>
</gene>
<dbReference type="Proteomes" id="UP000192674">
    <property type="component" value="Unassembled WGS sequence"/>
</dbReference>
<protein>
    <submittedName>
        <fullName evidence="2">Uncharacterized protein</fullName>
    </submittedName>
</protein>
<dbReference type="AlphaFoldDB" id="A0A1W2FZN0"/>
<organism evidence="2 3">
    <name type="scientific">Kibdelosporangium aridum</name>
    <dbReference type="NCBI Taxonomy" id="2030"/>
    <lineage>
        <taxon>Bacteria</taxon>
        <taxon>Bacillati</taxon>
        <taxon>Actinomycetota</taxon>
        <taxon>Actinomycetes</taxon>
        <taxon>Pseudonocardiales</taxon>
        <taxon>Pseudonocardiaceae</taxon>
        <taxon>Kibdelosporangium</taxon>
    </lineage>
</organism>
<sequence>MTAKWRRSIVAIMSTAAATVALASAAAAAPDIHQAPPPCGKYAERGYAYWRSCSPPYTDVKGYDNLNGWRCWLIAGFEIRELGIIDREFGLDYDSIHAAPC</sequence>
<dbReference type="RefSeq" id="WP_084434953.1">
    <property type="nucleotide sequence ID" value="NZ_FWXV01000024.1"/>
</dbReference>
<proteinExistence type="predicted"/>
<reference evidence="2 3" key="1">
    <citation type="submission" date="2017-04" db="EMBL/GenBank/DDBJ databases">
        <authorList>
            <person name="Afonso C.L."/>
            <person name="Miller P.J."/>
            <person name="Scott M.A."/>
            <person name="Spackman E."/>
            <person name="Goraichik I."/>
            <person name="Dimitrov K.M."/>
            <person name="Suarez D.L."/>
            <person name="Swayne D.E."/>
        </authorList>
    </citation>
    <scope>NUCLEOTIDE SEQUENCE [LARGE SCALE GENOMIC DNA]</scope>
    <source>
        <strain evidence="2 3">DSM 43828</strain>
    </source>
</reference>